<gene>
    <name evidence="12" type="primary">rpoN</name>
    <name evidence="12" type="ORF">DZC72_02205</name>
</gene>
<dbReference type="EMBL" id="QUSX01000001">
    <property type="protein sequence ID" value="RRQ49448.1"/>
    <property type="molecule type" value="Genomic_DNA"/>
</dbReference>
<dbReference type="PANTHER" id="PTHR32248">
    <property type="entry name" value="RNA POLYMERASE SIGMA-54 FACTOR"/>
    <property type="match status" value="1"/>
</dbReference>
<keyword evidence="5" id="KW-0805">Transcription regulation</keyword>
<feature type="region of interest" description="Disordered" evidence="9">
    <location>
        <begin position="84"/>
        <end position="106"/>
    </location>
</feature>
<dbReference type="InterPro" id="IPR038709">
    <property type="entry name" value="RpoN_core-bd_sf"/>
</dbReference>
<evidence type="ECO:0000256" key="1">
    <source>
        <dbReference type="ARBA" id="ARBA00008798"/>
    </source>
</evidence>
<dbReference type="GO" id="GO:0003677">
    <property type="term" value="F:DNA binding"/>
    <property type="evidence" value="ECO:0007669"/>
    <property type="project" value="UniProtKB-KW"/>
</dbReference>
<evidence type="ECO:0000256" key="9">
    <source>
        <dbReference type="SAM" id="MobiDB-lite"/>
    </source>
</evidence>
<sequence length="485" mass="55946">MLKQHLQFKLSQKLSPQQIQLMKLIQLPTQAFEQRLKQELEENPALESGKEDLDNTADEFDDIYNQESDSETIAADDINIDDYLSDDEIPDYRTQSNNYSADDEEKSVPYASGTTFNQYLINQLNTVYLNDEEWAIAEFLVGSVDESGYIRRPISDILDDLAFTQNVYTDEKTIQKVLSIVQELDPPGVAARSLEECLIIQLERKELTPSIELAISILKKSFDQFTKKHYKKLIQKHNVTEEELKNAISEIERLNPKPGGSYSGNNRIIEHVVPDFSIRIVDGELELSLNGRNAPELHVSKEYSNMLKGYKESKDKTKSQKDTVLFIKQKLDAAKWFIDAIRQRQQTLFITMNAIMQYQKEYFLTGDERNLRPMILKDIADEIDMDVSTVSRVANSKYVDTPYGTKLIKEYFSESMKNDQGEDVSTKEIKKILETVIKNEEKRKPLTDDKLAAILKDKGYPIARRTVAKYREQLDIPVARLRKEI</sequence>
<dbReference type="GO" id="GO:0001216">
    <property type="term" value="F:DNA-binding transcription activator activity"/>
    <property type="evidence" value="ECO:0007669"/>
    <property type="project" value="InterPro"/>
</dbReference>
<dbReference type="InterPro" id="IPR007046">
    <property type="entry name" value="RNA_pol_sigma_54_core-bd"/>
</dbReference>
<evidence type="ECO:0000259" key="11">
    <source>
        <dbReference type="Pfam" id="PF04963"/>
    </source>
</evidence>
<dbReference type="GO" id="GO:0006352">
    <property type="term" value="P:DNA-templated transcription initiation"/>
    <property type="evidence" value="ECO:0007669"/>
    <property type="project" value="InterPro"/>
</dbReference>
<dbReference type="RefSeq" id="WP_125221269.1">
    <property type="nucleotide sequence ID" value="NZ_QUSX01000001.1"/>
</dbReference>
<dbReference type="InterPro" id="IPR000394">
    <property type="entry name" value="RNA_pol_sigma_54"/>
</dbReference>
<dbReference type="InterPro" id="IPR007634">
    <property type="entry name" value="RNA_pol_sigma_54_DNA-bd"/>
</dbReference>
<dbReference type="PROSITE" id="PS50044">
    <property type="entry name" value="SIGMA54_3"/>
    <property type="match status" value="1"/>
</dbReference>
<keyword evidence="8" id="KW-0804">Transcription</keyword>
<keyword evidence="3" id="KW-0808">Transferase</keyword>
<dbReference type="Pfam" id="PF04963">
    <property type="entry name" value="Sigma54_CBD"/>
    <property type="match status" value="1"/>
</dbReference>
<dbReference type="Pfam" id="PF04552">
    <property type="entry name" value="Sigma54_DBD"/>
    <property type="match status" value="1"/>
</dbReference>
<name>A0A3R8Q023_9FLAO</name>
<dbReference type="GO" id="GO:0000428">
    <property type="term" value="C:DNA-directed RNA polymerase complex"/>
    <property type="evidence" value="ECO:0007669"/>
    <property type="project" value="UniProtKB-KW"/>
</dbReference>
<keyword evidence="7" id="KW-0238">DNA-binding</keyword>
<evidence type="ECO:0000256" key="5">
    <source>
        <dbReference type="ARBA" id="ARBA00023015"/>
    </source>
</evidence>
<evidence type="ECO:0000259" key="10">
    <source>
        <dbReference type="Pfam" id="PF04552"/>
    </source>
</evidence>
<dbReference type="NCBIfam" id="TIGR02395">
    <property type="entry name" value="rpoN_sigma"/>
    <property type="match status" value="1"/>
</dbReference>
<reference evidence="13" key="1">
    <citation type="submission" date="2018-08" db="EMBL/GenBank/DDBJ databases">
        <authorList>
            <person name="Khan S.A."/>
            <person name="J S.E."/>
        </authorList>
    </citation>
    <scope>NUCLEOTIDE SEQUENCE [LARGE SCALE GENOMIC DNA]</scope>
    <source>
        <strain evidence="13">PoM-212</strain>
    </source>
</reference>
<keyword evidence="4" id="KW-0548">Nucleotidyltransferase</keyword>
<evidence type="ECO:0000256" key="4">
    <source>
        <dbReference type="ARBA" id="ARBA00022695"/>
    </source>
</evidence>
<proteinExistence type="inferred from homology"/>
<feature type="domain" description="RNA polymerase sigma factor 54 core-binding" evidence="11">
    <location>
        <begin position="112"/>
        <end position="303"/>
    </location>
</feature>
<dbReference type="Gene3D" id="1.10.10.60">
    <property type="entry name" value="Homeodomain-like"/>
    <property type="match status" value="1"/>
</dbReference>
<keyword evidence="2" id="KW-0240">DNA-directed RNA polymerase</keyword>
<comment type="caution">
    <text evidence="12">The sequence shown here is derived from an EMBL/GenBank/DDBJ whole genome shotgun (WGS) entry which is preliminary data.</text>
</comment>
<evidence type="ECO:0000256" key="3">
    <source>
        <dbReference type="ARBA" id="ARBA00022679"/>
    </source>
</evidence>
<comment type="similarity">
    <text evidence="1">Belongs to the sigma-54 factor family.</text>
</comment>
<dbReference type="AlphaFoldDB" id="A0A3R8Q023"/>
<protein>
    <submittedName>
        <fullName evidence="12">RNA polymerase sigma-54 factor</fullName>
    </submittedName>
</protein>
<dbReference type="PANTHER" id="PTHR32248:SF4">
    <property type="entry name" value="RNA POLYMERASE SIGMA-54 FACTOR"/>
    <property type="match status" value="1"/>
</dbReference>
<dbReference type="PROSITE" id="PS00718">
    <property type="entry name" value="SIGMA54_2"/>
    <property type="match status" value="1"/>
</dbReference>
<evidence type="ECO:0000313" key="13">
    <source>
        <dbReference type="Proteomes" id="UP000286990"/>
    </source>
</evidence>
<keyword evidence="13" id="KW-1185">Reference proteome</keyword>
<keyword evidence="6" id="KW-0731">Sigma factor</keyword>
<evidence type="ECO:0000256" key="2">
    <source>
        <dbReference type="ARBA" id="ARBA00022478"/>
    </source>
</evidence>
<dbReference type="PRINTS" id="PR00045">
    <property type="entry name" value="SIGMA54FCT"/>
</dbReference>
<accession>A0A3R8Q023</accession>
<dbReference type="PIRSF" id="PIRSF000774">
    <property type="entry name" value="RpoN"/>
    <property type="match status" value="1"/>
</dbReference>
<dbReference type="OrthoDB" id="9814402at2"/>
<dbReference type="Pfam" id="PF00309">
    <property type="entry name" value="Sigma54_AID"/>
    <property type="match status" value="1"/>
</dbReference>
<evidence type="ECO:0000256" key="6">
    <source>
        <dbReference type="ARBA" id="ARBA00023082"/>
    </source>
</evidence>
<dbReference type="Proteomes" id="UP000286990">
    <property type="component" value="Unassembled WGS sequence"/>
</dbReference>
<dbReference type="Gene3D" id="1.10.10.1330">
    <property type="entry name" value="RNA polymerase sigma-54 factor, core-binding domain"/>
    <property type="match status" value="1"/>
</dbReference>
<evidence type="ECO:0000256" key="8">
    <source>
        <dbReference type="ARBA" id="ARBA00023163"/>
    </source>
</evidence>
<reference evidence="13" key="2">
    <citation type="submission" date="2018-12" db="EMBL/GenBank/DDBJ databases">
        <title>Maribacter lutimaris sp. nov., isolated from marine sediment.</title>
        <authorList>
            <person name="Kim K.K."/>
        </authorList>
    </citation>
    <scope>NUCLEOTIDE SEQUENCE [LARGE SCALE GENOMIC DNA]</scope>
    <source>
        <strain evidence="13">PoM-212</strain>
    </source>
</reference>
<feature type="domain" description="RNA polymerase sigma factor 54 DNA-binding" evidence="10">
    <location>
        <begin position="326"/>
        <end position="483"/>
    </location>
</feature>
<dbReference type="GO" id="GO:0016987">
    <property type="term" value="F:sigma factor activity"/>
    <property type="evidence" value="ECO:0007669"/>
    <property type="project" value="UniProtKB-KW"/>
</dbReference>
<dbReference type="GO" id="GO:0016779">
    <property type="term" value="F:nucleotidyltransferase activity"/>
    <property type="evidence" value="ECO:0007669"/>
    <property type="project" value="UniProtKB-KW"/>
</dbReference>
<evidence type="ECO:0000256" key="7">
    <source>
        <dbReference type="ARBA" id="ARBA00023125"/>
    </source>
</evidence>
<organism evidence="12 13">
    <name type="scientific">Maribacter algicola</name>
    <dbReference type="NCBI Taxonomy" id="2498892"/>
    <lineage>
        <taxon>Bacteria</taxon>
        <taxon>Pseudomonadati</taxon>
        <taxon>Bacteroidota</taxon>
        <taxon>Flavobacteriia</taxon>
        <taxon>Flavobacteriales</taxon>
        <taxon>Flavobacteriaceae</taxon>
        <taxon>Maribacter</taxon>
    </lineage>
</organism>
<evidence type="ECO:0000313" key="12">
    <source>
        <dbReference type="EMBL" id="RRQ49448.1"/>
    </source>
</evidence>